<dbReference type="Gene3D" id="1.20.1250.20">
    <property type="entry name" value="MFS general substrate transporter like domains"/>
    <property type="match status" value="1"/>
</dbReference>
<dbReference type="InterPro" id="IPR003663">
    <property type="entry name" value="Sugar/inositol_transpt"/>
</dbReference>
<dbReference type="PROSITE" id="PS00216">
    <property type="entry name" value="SUGAR_TRANSPORT_1"/>
    <property type="match status" value="1"/>
</dbReference>
<dbReference type="InterPro" id="IPR020846">
    <property type="entry name" value="MFS_dom"/>
</dbReference>
<dbReference type="InterPro" id="IPR036259">
    <property type="entry name" value="MFS_trans_sf"/>
</dbReference>
<dbReference type="PANTHER" id="PTHR48021">
    <property type="match status" value="1"/>
</dbReference>
<reference evidence="9" key="1">
    <citation type="submission" date="2025-08" db="UniProtKB">
        <authorList>
            <consortium name="RefSeq"/>
        </authorList>
    </citation>
    <scope>IDENTIFICATION</scope>
    <source>
        <tissue evidence="9">Whole Larva</tissue>
    </source>
</reference>
<dbReference type="PANTHER" id="PTHR48021:SF46">
    <property type="entry name" value="MAJOR FACILITATOR SUPERFAMILY (MFS) PROFILE DOMAIN-CONTAINING PROTEIN"/>
    <property type="match status" value="1"/>
</dbReference>
<feature type="transmembrane region" description="Helical" evidence="6">
    <location>
        <begin position="86"/>
        <end position="106"/>
    </location>
</feature>
<feature type="transmembrane region" description="Helical" evidence="6">
    <location>
        <begin position="386"/>
        <end position="406"/>
    </location>
</feature>
<evidence type="ECO:0000313" key="9">
    <source>
        <dbReference type="RefSeq" id="XP_017779256.1"/>
    </source>
</evidence>
<feature type="domain" description="Major facilitator superfamily (MFS) profile" evidence="7">
    <location>
        <begin position="12"/>
        <end position="440"/>
    </location>
</feature>
<feature type="transmembrane region" description="Helical" evidence="6">
    <location>
        <begin position="60"/>
        <end position="77"/>
    </location>
</feature>
<keyword evidence="2 6" id="KW-0812">Transmembrane</keyword>
<evidence type="ECO:0000256" key="2">
    <source>
        <dbReference type="ARBA" id="ARBA00022692"/>
    </source>
</evidence>
<dbReference type="InterPro" id="IPR005829">
    <property type="entry name" value="Sugar_transporter_CS"/>
</dbReference>
<feature type="transmembrane region" description="Helical" evidence="6">
    <location>
        <begin position="250"/>
        <end position="270"/>
    </location>
</feature>
<feature type="transmembrane region" description="Helical" evidence="6">
    <location>
        <begin position="315"/>
        <end position="337"/>
    </location>
</feature>
<feature type="transmembrane region" description="Helical" evidence="6">
    <location>
        <begin position="168"/>
        <end position="188"/>
    </location>
</feature>
<keyword evidence="8" id="KW-1185">Reference proteome</keyword>
<keyword evidence="4 6" id="KW-0472">Membrane</keyword>
<evidence type="ECO:0000256" key="6">
    <source>
        <dbReference type="SAM" id="Phobius"/>
    </source>
</evidence>
<name>A0ABM1MXF6_NICVS</name>
<protein>
    <submittedName>
        <fullName evidence="9">Facilitated trehalose transporter Tret1-like</fullName>
    </submittedName>
</protein>
<dbReference type="RefSeq" id="XP_017779256.1">
    <property type="nucleotide sequence ID" value="XM_017923767.1"/>
</dbReference>
<evidence type="ECO:0000313" key="8">
    <source>
        <dbReference type="Proteomes" id="UP000695000"/>
    </source>
</evidence>
<dbReference type="Proteomes" id="UP000695000">
    <property type="component" value="Unplaced"/>
</dbReference>
<feature type="transmembrane region" description="Helical" evidence="6">
    <location>
        <begin position="290"/>
        <end position="308"/>
    </location>
</feature>
<evidence type="ECO:0000256" key="4">
    <source>
        <dbReference type="ARBA" id="ARBA00023136"/>
    </source>
</evidence>
<gene>
    <name evidence="9" type="primary">LOC108564679</name>
</gene>
<organism evidence="8 9">
    <name type="scientific">Nicrophorus vespilloides</name>
    <name type="common">Boreal carrion beetle</name>
    <dbReference type="NCBI Taxonomy" id="110193"/>
    <lineage>
        <taxon>Eukaryota</taxon>
        <taxon>Metazoa</taxon>
        <taxon>Ecdysozoa</taxon>
        <taxon>Arthropoda</taxon>
        <taxon>Hexapoda</taxon>
        <taxon>Insecta</taxon>
        <taxon>Pterygota</taxon>
        <taxon>Neoptera</taxon>
        <taxon>Endopterygota</taxon>
        <taxon>Coleoptera</taxon>
        <taxon>Polyphaga</taxon>
        <taxon>Staphyliniformia</taxon>
        <taxon>Silphidae</taxon>
        <taxon>Nicrophorinae</taxon>
        <taxon>Nicrophorus</taxon>
    </lineage>
</organism>
<evidence type="ECO:0000259" key="7">
    <source>
        <dbReference type="PROSITE" id="PS50850"/>
    </source>
</evidence>
<feature type="transmembrane region" description="Helical" evidence="6">
    <location>
        <begin position="112"/>
        <end position="131"/>
    </location>
</feature>
<dbReference type="PRINTS" id="PR00171">
    <property type="entry name" value="SUGRTRNSPORT"/>
</dbReference>
<comment type="subcellular location">
    <subcellularLocation>
        <location evidence="1">Membrane</location>
        <topology evidence="1">Multi-pass membrane protein</topology>
    </subcellularLocation>
</comment>
<evidence type="ECO:0000256" key="5">
    <source>
        <dbReference type="ARBA" id="ARBA00023180"/>
    </source>
</evidence>
<evidence type="ECO:0000256" key="3">
    <source>
        <dbReference type="ARBA" id="ARBA00022989"/>
    </source>
</evidence>
<evidence type="ECO:0000256" key="1">
    <source>
        <dbReference type="ARBA" id="ARBA00004141"/>
    </source>
</evidence>
<sequence>MQDQVYNFAWTTQIIAAFAATINSVSDGIHYGWASPVIPILTSGDSPISITETDVQWLELLYMIGGIAGLPLTMFAVDKFGRKKSILLASANNLLSWILIAVANNVTTLHVARFLSGLGADVAFVAIPMYIAEIADQKIRGLLVAFIYIMLLIGIVICYSVAPFVSILASSSVGAAFVIAQLITLPFMPETPYYNLLKGKEEAAEKSLKWLRRRSDVKEELEEIKAAVARQSSERGKFKDIFIVPSNRKALIIMTVLNASQHLSSISVMLMNLHTILEDAEGIIEKNTSAIIFAVIMLIATVCAAGIVDKCGRKLLLVSSSLISSVALGSLAVYLTYKHFGYDVLPYNWVPIAAVFIYAASFRMGLGSVPIVLTGELFPTSVKAKGMTLSDFTYVFFGTITIYLFQILEKSIGIYVAFYIFSISCILAALFTVFFVPETKGKTLEQIQLILKGQPDVVDQNVTNPQNITHI</sequence>
<dbReference type="Pfam" id="PF00083">
    <property type="entry name" value="Sugar_tr"/>
    <property type="match status" value="1"/>
</dbReference>
<dbReference type="InterPro" id="IPR050549">
    <property type="entry name" value="MFS_Trehalose_Transporter"/>
</dbReference>
<feature type="transmembrane region" description="Helical" evidence="6">
    <location>
        <begin position="143"/>
        <end position="162"/>
    </location>
</feature>
<accession>A0ABM1MXF6</accession>
<dbReference type="InterPro" id="IPR005828">
    <property type="entry name" value="MFS_sugar_transport-like"/>
</dbReference>
<feature type="transmembrane region" description="Helical" evidence="6">
    <location>
        <begin position="412"/>
        <end position="436"/>
    </location>
</feature>
<dbReference type="SUPFAM" id="SSF103473">
    <property type="entry name" value="MFS general substrate transporter"/>
    <property type="match status" value="1"/>
</dbReference>
<keyword evidence="5" id="KW-0325">Glycoprotein</keyword>
<proteinExistence type="predicted"/>
<feature type="transmembrane region" description="Helical" evidence="6">
    <location>
        <begin position="349"/>
        <end position="374"/>
    </location>
</feature>
<dbReference type="PROSITE" id="PS50850">
    <property type="entry name" value="MFS"/>
    <property type="match status" value="1"/>
</dbReference>
<dbReference type="GeneID" id="108564679"/>
<keyword evidence="3 6" id="KW-1133">Transmembrane helix</keyword>